<dbReference type="PANTHER" id="PTHR23346:SF7">
    <property type="entry name" value="STALLED RIBOSOME SENSOR GCN1"/>
    <property type="match status" value="1"/>
</dbReference>
<keyword evidence="3" id="KW-0677">Repeat</keyword>
<dbReference type="GO" id="GO:0019887">
    <property type="term" value="F:protein kinase regulator activity"/>
    <property type="evidence" value="ECO:0007669"/>
    <property type="project" value="TreeGrafter"/>
</dbReference>
<feature type="repeat" description="HEAT" evidence="4">
    <location>
        <begin position="1751"/>
        <end position="1786"/>
    </location>
</feature>
<feature type="region of interest" description="Disordered" evidence="5">
    <location>
        <begin position="803"/>
        <end position="825"/>
    </location>
</feature>
<dbReference type="Gene3D" id="1.25.10.10">
    <property type="entry name" value="Leucine-rich Repeat Variant"/>
    <property type="match status" value="8"/>
</dbReference>
<dbReference type="InterPro" id="IPR004155">
    <property type="entry name" value="PBS_lyase_HEAT"/>
</dbReference>
<evidence type="ECO:0000256" key="4">
    <source>
        <dbReference type="PROSITE-ProRule" id="PRU00103"/>
    </source>
</evidence>
<dbReference type="Pfam" id="PF13513">
    <property type="entry name" value="HEAT_EZ"/>
    <property type="match status" value="1"/>
</dbReference>
<dbReference type="Pfam" id="PF23271">
    <property type="entry name" value="HEAT_GCN1"/>
    <property type="match status" value="1"/>
</dbReference>
<dbReference type="GO" id="GO:0006417">
    <property type="term" value="P:regulation of translation"/>
    <property type="evidence" value="ECO:0007669"/>
    <property type="project" value="TreeGrafter"/>
</dbReference>
<dbReference type="FunFam" id="1.25.10.10:FF:000090">
    <property type="entry name" value="eIF-2-alpha kinase activator GCN1"/>
    <property type="match status" value="1"/>
</dbReference>
<feature type="domain" description="TOG" evidence="6">
    <location>
        <begin position="1320"/>
        <end position="1572"/>
    </location>
</feature>
<dbReference type="SUPFAM" id="SSF48371">
    <property type="entry name" value="ARM repeat"/>
    <property type="match status" value="4"/>
</dbReference>
<dbReference type="OrthoDB" id="5148094at2759"/>
<name>A0A830CIV6_9LAMI</name>
<comment type="caution">
    <text evidence="7">The sequence shown here is derived from an EMBL/GenBank/DDBJ whole genome shotgun (WGS) entry which is preliminary data.</text>
</comment>
<dbReference type="InterPro" id="IPR016024">
    <property type="entry name" value="ARM-type_fold"/>
</dbReference>
<dbReference type="GO" id="GO:0005829">
    <property type="term" value="C:cytosol"/>
    <property type="evidence" value="ECO:0007669"/>
    <property type="project" value="TreeGrafter"/>
</dbReference>
<evidence type="ECO:0000256" key="3">
    <source>
        <dbReference type="ARBA" id="ARBA00022737"/>
    </source>
</evidence>
<gene>
    <name evidence="7" type="ORF">PHJA_001718500</name>
</gene>
<dbReference type="SMART" id="SM00567">
    <property type="entry name" value="EZ_HEAT"/>
    <property type="match status" value="5"/>
</dbReference>
<organism evidence="7 8">
    <name type="scientific">Phtheirospermum japonicum</name>
    <dbReference type="NCBI Taxonomy" id="374723"/>
    <lineage>
        <taxon>Eukaryota</taxon>
        <taxon>Viridiplantae</taxon>
        <taxon>Streptophyta</taxon>
        <taxon>Embryophyta</taxon>
        <taxon>Tracheophyta</taxon>
        <taxon>Spermatophyta</taxon>
        <taxon>Magnoliopsida</taxon>
        <taxon>eudicotyledons</taxon>
        <taxon>Gunneridae</taxon>
        <taxon>Pentapetalae</taxon>
        <taxon>asterids</taxon>
        <taxon>lamiids</taxon>
        <taxon>Lamiales</taxon>
        <taxon>Orobanchaceae</taxon>
        <taxon>Orobanchaceae incertae sedis</taxon>
        <taxon>Phtheirospermum</taxon>
    </lineage>
</organism>
<feature type="repeat" description="HEAT" evidence="4">
    <location>
        <begin position="1513"/>
        <end position="1551"/>
    </location>
</feature>
<evidence type="ECO:0000256" key="5">
    <source>
        <dbReference type="SAM" id="MobiDB-lite"/>
    </source>
</evidence>
<protein>
    <submittedName>
        <fullName evidence="7">Translational activator gcn1</fullName>
    </submittedName>
</protein>
<dbReference type="Pfam" id="PF25786">
    <property type="entry name" value="HEAT_GCN1_C"/>
    <property type="match status" value="1"/>
</dbReference>
<evidence type="ECO:0000313" key="8">
    <source>
        <dbReference type="Proteomes" id="UP000653305"/>
    </source>
</evidence>
<proteinExistence type="inferred from homology"/>
<evidence type="ECO:0000256" key="1">
    <source>
        <dbReference type="ARBA" id="ARBA00007366"/>
    </source>
</evidence>
<dbReference type="Pfam" id="PF24984">
    <property type="entry name" value="HEAT_EF3_GNC1"/>
    <property type="match status" value="1"/>
</dbReference>
<comment type="similarity">
    <text evidence="1">Belongs to the GCN1 family.</text>
</comment>
<dbReference type="InterPro" id="IPR056810">
    <property type="entry name" value="GNC1-like_N"/>
</dbReference>
<feature type="compositionally biased region" description="Basic and acidic residues" evidence="5">
    <location>
        <begin position="812"/>
        <end position="825"/>
    </location>
</feature>
<feature type="repeat" description="HEAT" evidence="4">
    <location>
        <begin position="1633"/>
        <end position="1671"/>
    </location>
</feature>
<dbReference type="InterPro" id="IPR057546">
    <property type="entry name" value="HEAT_GCN1"/>
</dbReference>
<feature type="repeat" description="HEAT" evidence="4">
    <location>
        <begin position="2088"/>
        <end position="2126"/>
    </location>
</feature>
<dbReference type="InterPro" id="IPR011989">
    <property type="entry name" value="ARM-like"/>
</dbReference>
<sequence>MASNGVSNPMESLAAIAPSVSTPSTSRRIQIFRHQIPSILNSSGSSTMTAEFASLMVDIIFQTLSIYDDRGSRKAVDDVIIRALSETGFMKSFASSLVQTMERHSKYQSVTGGYRLLKWSCFLLIYSQFAVLSKNALCKVAQAQASVLNVVMKGSFRVRRACTKTFFHLFTKSPDIYKTYLEELKDGRIPCKDSPELIHMMLDYLKSNPILFDKWKDTFLEIYVKAVLNAREKPTEDLNEAFLPLITRLSHEDFKNTILPSSVKMLKRNPELVLESIGVLLKSANLDLSKYAVEILSVVLAQARHADEGRRLAALVIVRCLSQKSSSPDAVEAMFTAIKSVIGGSDGRLTFPYQRVGMINALREVSDAPEGKYFSSLSPSVCGFLLSCYKDDGNEEAKLAALSCLAAWAVKSADAISSDLVTFIVSGLKEKEALRRGHLRCLRLVCKNTDAVVRMSSLLLPLLQLVKTGFTKAAQRLDGVYALLCVMKIAAVDVKADETVSKEKIWQLILQNEPTIIPNSLTSKLSVEDLMVCIDLVEVLLVDYPQRLLEKFSTRALLQFLLVLLCHPNWDIRKAAHGTTRKILVASPLLSEAILHEFSSYLSVVGEKVALLKMSDTESLVDSQVPFLPPVEVLVKALVVIASALSASTPDAFVQLLFCSHHPHIIGTGKTNAVWRRVQKCSQKLGFDVIGLVTANVAELCEGLFGSKGLMNSNHFEQEAAINTLSTLMSIIPGDTYAQFEKHFINLPDRIAHDTLSEVDIQIFRTPEGMLSTEQGVYIAESVVSKNVRQAKGRFRLYDNDDSSDQVISNSTRRDLPNKEVTEKAKTAKEEARELQLKEESHIRDKVMSIQQNISMMLKALGEMAIANPIFTHSQLPSSVKFFNPLLRSPIVGDAAFETLVKLSKCTVDPLCNWSLEIATALRLVVTEEASVLWGLFPTFVDGEDNGELSLGLFERLVSGLTISCKSGPLPVDSFTFIFPVIERILLSPKRTGLHDDVLQILFLHMDPILPLPRIRMLSVLYHVLGVVPAYHKSIGPALNELCLGLGPDEVAPALYGVYAKDTHVRMACLNAVKCIPAVSNCSIPQNVEVATSLWLALHDTEKSVAEVAEDVWGCYRYDFGTDYSGLFKALSHVNYGVRVAAAEALAAALDENPDTIQESLSTLFSLYLRDVGSGEENFDSGWLGRQGIALALLCVADVLRTKDLPVVMTFLISRALADLNADVRGRMVDAGITIIDKHGRDNVSLLFPIFENFLNKKASDEEKYDLVREGVVIFTGALAKHLSKGDPKVHAVVEKLLDVLNTPSEAVQRAVSSCLSPLMQSKQEEAAALISRLLAQLMKSDKYGERRGAAFGLAGVVKGFGISCLKKYNITTALRDGLTDRNSAKSREGALLAFECFCEKLGRLFEPYVIQMLPLLLASFSDQVVAVREAAEGAARAMMSQLSAQGVKLILPSLLKELYIVVECGSDFAVSVALSREGLEDKAWRTKQSSVQLLGAMAYCAPQQLSQCLPKIVPKLTEVLTDTHPKVQSAGQTALQQVGSVIKNPEIATLVPTLLMGLSDPNEYTKYSLDILLQTTFINTVDAPSLALLVPIVHRGLRERSAETKKKACQIVGNMCSLVTEPKDMIPYIGLLLPEVKKVLIDPIPEVRSVAARALGSLIRGMGEDNFPDLVPWLLDTLKSDGANVERSGAAQGLSEVLAALGTHYFEDILPDILRNCSHSKASVRDGYLTLFKYLPRSLGVQFQKYLQQVLPAILDGLADENESVREAALSAGHVLVEHYATTSLPLLLPAVEDGIFNDNWRIRQSSVELLGDLLFKVAGTSGKALLEGGSDDEGSSTEAHGRAIIEILGRDKRNEILAALYMVRTDVSLVVRQAALHVWKTIVANTPKTLKEIMPVLMNTLITSLASSSSERRQVAGRSLGELVRKLGERVLPLIIPILSKGLTDPNPSRRQGVCIGLSEVMASAGKSQLLTFMDELILTIRTALCDSTPEVRESAGLAFSTLYKNAGMQAIDEIVPTLLHALEDEQTSDTALDGLKQILGVRTNAVLPHILPKLVHLPLSAFNAHALGALAEVAGPGLDFHLGTVLPALLVAMGDADEDVQKLAKKAAETVVLVIDEEGIESLTSELLKGIADTQAPIRRSSSYLIGYFFQNSKLYLVDEAPNMISALIILLSDQDSATVSAAWEALLRVVSSVPKEVLPSYMKLVRDAVSTSRDKERRKKKGGPVLIPGFCLPKALQPVLPIFLQGLISGSTELREQAALGLGELIEVTSEKALREFVIPITGPLIRIIGDRFPWQVKSAILSTLSIIIQKGGIALKPFLPQLQTTFVKCLQDNTRTVRSSAAFALGKLSALSTRIDPLVGDLLSALQASDTAVREAILTALEGVIKNAGKSLSSVVVTRVHTQLKDMAYSEDDQIRTSAAGILGILLQYLESAQTSELLMEVADSATSSTWTTRHGSTLAISSMLRHNAVIVCASPLFTSIVDSLRSSLKDEKFPVRESAVRALGRLLLYQVRNDPSNNTAHVATLSCLVSAMQDDSSEVRRRALSALKAVAKANPQGIITHISLFGPAIGECLKDGSQPVRLAAERCALHSFQLSKGTLLCDSKFLPKFCGIFANSSFDIVPSGAENIQAAQRYITGLDARRIAKLPEHSDDSENSEDEASR</sequence>
<feature type="domain" description="TOG" evidence="6">
    <location>
        <begin position="1776"/>
        <end position="2037"/>
    </location>
</feature>
<dbReference type="Proteomes" id="UP000653305">
    <property type="component" value="Unassembled WGS sequence"/>
</dbReference>
<evidence type="ECO:0000259" key="6">
    <source>
        <dbReference type="SMART" id="SM01349"/>
    </source>
</evidence>
<evidence type="ECO:0000256" key="2">
    <source>
        <dbReference type="ARBA" id="ARBA00022553"/>
    </source>
</evidence>
<accession>A0A830CIV6</accession>
<keyword evidence="8" id="KW-1185">Reference proteome</keyword>
<dbReference type="EMBL" id="BMAC01000405">
    <property type="protein sequence ID" value="GFP95743.1"/>
    <property type="molecule type" value="Genomic_DNA"/>
</dbReference>
<dbReference type="Pfam" id="PF24987">
    <property type="entry name" value="HEAT_EF3_N"/>
    <property type="match status" value="2"/>
</dbReference>
<dbReference type="GO" id="GO:0034198">
    <property type="term" value="P:cellular response to amino acid starvation"/>
    <property type="evidence" value="ECO:0007669"/>
    <property type="project" value="TreeGrafter"/>
</dbReference>
<dbReference type="InterPro" id="IPR034085">
    <property type="entry name" value="TOG"/>
</dbReference>
<dbReference type="PROSITE" id="PS50077">
    <property type="entry name" value="HEAT_REPEAT"/>
    <property type="match status" value="4"/>
</dbReference>
<reference evidence="7" key="1">
    <citation type="submission" date="2020-07" db="EMBL/GenBank/DDBJ databases">
        <title>Ethylene signaling mediates host invasion by parasitic plants.</title>
        <authorList>
            <person name="Yoshida S."/>
        </authorList>
    </citation>
    <scope>NUCLEOTIDE SEQUENCE</scope>
    <source>
        <strain evidence="7">Okayama</strain>
    </source>
</reference>
<dbReference type="FunFam" id="1.25.10.10:FF:000162">
    <property type="entry name" value="GCN1, eIF2 alpha kinase activator homolog"/>
    <property type="match status" value="1"/>
</dbReference>
<dbReference type="PANTHER" id="PTHR23346">
    <property type="entry name" value="TRANSLATIONAL ACTIVATOR GCN1-RELATED"/>
    <property type="match status" value="1"/>
</dbReference>
<keyword evidence="2" id="KW-0597">Phosphoprotein</keyword>
<dbReference type="InterPro" id="IPR021133">
    <property type="entry name" value="HEAT_type_2"/>
</dbReference>
<evidence type="ECO:0000313" key="7">
    <source>
        <dbReference type="EMBL" id="GFP95743.1"/>
    </source>
</evidence>
<dbReference type="SMART" id="SM01349">
    <property type="entry name" value="TOG"/>
    <property type="match status" value="3"/>
</dbReference>
<dbReference type="FunFam" id="1.25.10.10:FF:000096">
    <property type="entry name" value="eIF-2-alpha kinase activator gcn1"/>
    <property type="match status" value="1"/>
</dbReference>
<feature type="domain" description="TOG" evidence="6">
    <location>
        <begin position="2229"/>
        <end position="2454"/>
    </location>
</feature>
<dbReference type="Pfam" id="PF24993">
    <property type="entry name" value="GNC1_N"/>
    <property type="match status" value="1"/>
</dbReference>